<accession>A0A964BQM6</accession>
<keyword evidence="2" id="KW-1185">Reference proteome</keyword>
<proteinExistence type="predicted"/>
<organism evidence="1 2">
    <name type="scientific">Waterburya agarophytonicola KI4</name>
    <dbReference type="NCBI Taxonomy" id="2874699"/>
    <lineage>
        <taxon>Bacteria</taxon>
        <taxon>Bacillati</taxon>
        <taxon>Cyanobacteriota</taxon>
        <taxon>Cyanophyceae</taxon>
        <taxon>Pleurocapsales</taxon>
        <taxon>Hyellaceae</taxon>
        <taxon>Waterburya</taxon>
        <taxon>Waterburya agarophytonicola</taxon>
    </lineage>
</organism>
<dbReference type="Proteomes" id="UP000729733">
    <property type="component" value="Unassembled WGS sequence"/>
</dbReference>
<sequence>MTCGRWACILFLLAFTASSLRRLKATPITNWLLSNRHYLGLSMAISHGFHAIAISCM</sequence>
<dbReference type="EMBL" id="JADWDC010000008">
    <property type="protein sequence ID" value="MCC0176386.1"/>
    <property type="molecule type" value="Genomic_DNA"/>
</dbReference>
<reference evidence="1" key="1">
    <citation type="journal article" date="2021" name="Antonie Van Leeuwenhoek">
        <title>Draft genome and description of Waterburya agarophytonicola gen. nov. sp. nov. (Pleurocapsales, Cyanobacteria): a seaweed symbiont.</title>
        <authorList>
            <person name="Bonthond G."/>
            <person name="Shalygin S."/>
            <person name="Bayer T."/>
            <person name="Weinberger F."/>
        </authorList>
    </citation>
    <scope>NUCLEOTIDE SEQUENCE</scope>
    <source>
        <strain evidence="1">KI4</strain>
    </source>
</reference>
<comment type="caution">
    <text evidence="1">The sequence shown here is derived from an EMBL/GenBank/DDBJ whole genome shotgun (WGS) entry which is preliminary data.</text>
</comment>
<evidence type="ECO:0000313" key="1">
    <source>
        <dbReference type="EMBL" id="MCC0176386.1"/>
    </source>
</evidence>
<gene>
    <name evidence="1" type="ORF">I4641_05270</name>
</gene>
<evidence type="ECO:0000313" key="2">
    <source>
        <dbReference type="Proteomes" id="UP000729733"/>
    </source>
</evidence>
<dbReference type="AlphaFoldDB" id="A0A964BQM6"/>
<protein>
    <submittedName>
        <fullName evidence="1">Uncharacterized protein</fullName>
    </submittedName>
</protein>
<name>A0A964BQM6_9CYAN</name>